<feature type="compositionally biased region" description="Low complexity" evidence="1">
    <location>
        <begin position="246"/>
        <end position="257"/>
    </location>
</feature>
<evidence type="ECO:0000313" key="3">
    <source>
        <dbReference type="EMBL" id="KZM34058.1"/>
    </source>
</evidence>
<dbReference type="Gene3D" id="3.40.630.30">
    <property type="match status" value="1"/>
</dbReference>
<sequence length="257" mass="27613">MTWASGITAEHGEDHPGARRAGAPVARADKALSAPDAEWHAVRMEPFVLSNEHVHLAMPTAADVDRITELCQGAEIAAWTTVPSPYTRADAAAFIEEVVPESWRTGRGNTWAVRRPDAPEGPVLGMVGLAMDTSPTPEKSAEIGYWLAPEARGEGLMTEAGRIVTDWAFDDEGLGLARMVWTAFTGNWASRRVAWRLGFRVEGTVRGFGVQRGVRRDAWIGTLLAGDPREPVEPWPSAEAGDRVGADAGAGEPAPRA</sequence>
<dbReference type="GO" id="GO:0008999">
    <property type="term" value="F:protein-N-terminal-alanine acetyltransferase activity"/>
    <property type="evidence" value="ECO:0007669"/>
    <property type="project" value="TreeGrafter"/>
</dbReference>
<organism evidence="3 4">
    <name type="scientific">Oerskovia enterophila</name>
    <dbReference type="NCBI Taxonomy" id="43678"/>
    <lineage>
        <taxon>Bacteria</taxon>
        <taxon>Bacillati</taxon>
        <taxon>Actinomycetota</taxon>
        <taxon>Actinomycetes</taxon>
        <taxon>Micrococcales</taxon>
        <taxon>Cellulomonadaceae</taxon>
        <taxon>Oerskovia</taxon>
    </lineage>
</organism>
<proteinExistence type="predicted"/>
<evidence type="ECO:0000313" key="4">
    <source>
        <dbReference type="Proteomes" id="UP000076447"/>
    </source>
</evidence>
<gene>
    <name evidence="3" type="primary">ydaF_5</name>
    <name evidence="3" type="ORF">OJAG_32080</name>
</gene>
<keyword evidence="3" id="KW-0808">Transferase</keyword>
<dbReference type="InterPro" id="IPR016181">
    <property type="entry name" value="Acyl_CoA_acyltransferase"/>
</dbReference>
<evidence type="ECO:0000256" key="1">
    <source>
        <dbReference type="SAM" id="MobiDB-lite"/>
    </source>
</evidence>
<dbReference type="GO" id="GO:1990189">
    <property type="term" value="F:protein N-terminal-serine acetyltransferase activity"/>
    <property type="evidence" value="ECO:0007669"/>
    <property type="project" value="TreeGrafter"/>
</dbReference>
<name>A0A161YE65_9CELL</name>
<dbReference type="RefSeq" id="WP_231907829.1">
    <property type="nucleotide sequence ID" value="NZ_LRIE01000082.1"/>
</dbReference>
<dbReference type="EC" id="2.3.1.-" evidence="3"/>
<comment type="caution">
    <text evidence="3">The sequence shown here is derived from an EMBL/GenBank/DDBJ whole genome shotgun (WGS) entry which is preliminary data.</text>
</comment>
<dbReference type="PATRIC" id="fig|43678.3.peg.3368"/>
<reference evidence="3 4" key="1">
    <citation type="submission" date="2016-01" db="EMBL/GenBank/DDBJ databases">
        <title>Genome sequence of Oerskovia enterophila VJag, an agar and cellulose degrading bacterium.</title>
        <authorList>
            <person name="Poehlein A."/>
            <person name="Jag V."/>
            <person name="Bengelsdorf F."/>
            <person name="Duerre P."/>
            <person name="Daniel R."/>
        </authorList>
    </citation>
    <scope>NUCLEOTIDE SEQUENCE [LARGE SCALE GENOMIC DNA]</scope>
    <source>
        <strain evidence="3 4">VJag</strain>
    </source>
</reference>
<dbReference type="SUPFAM" id="SSF55729">
    <property type="entry name" value="Acyl-CoA N-acyltransferases (Nat)"/>
    <property type="match status" value="1"/>
</dbReference>
<feature type="region of interest" description="Disordered" evidence="1">
    <location>
        <begin position="1"/>
        <end position="29"/>
    </location>
</feature>
<dbReference type="PANTHER" id="PTHR43441">
    <property type="entry name" value="RIBOSOMAL-PROTEIN-SERINE ACETYLTRANSFERASE"/>
    <property type="match status" value="1"/>
</dbReference>
<protein>
    <submittedName>
        <fullName evidence="3">Putative ribosomal N-acetyltransferase YdaF</fullName>
        <ecNumber evidence="3">2.3.1.-</ecNumber>
    </submittedName>
</protein>
<accession>A0A161YE65</accession>
<dbReference type="AlphaFoldDB" id="A0A161YE65"/>
<dbReference type="EMBL" id="LRIE01000082">
    <property type="protein sequence ID" value="KZM34058.1"/>
    <property type="molecule type" value="Genomic_DNA"/>
</dbReference>
<dbReference type="PROSITE" id="PS51186">
    <property type="entry name" value="GNAT"/>
    <property type="match status" value="1"/>
</dbReference>
<feature type="region of interest" description="Disordered" evidence="1">
    <location>
        <begin position="226"/>
        <end position="257"/>
    </location>
</feature>
<dbReference type="STRING" id="43678.OJAG_32080"/>
<dbReference type="GO" id="GO:0005737">
    <property type="term" value="C:cytoplasm"/>
    <property type="evidence" value="ECO:0007669"/>
    <property type="project" value="TreeGrafter"/>
</dbReference>
<evidence type="ECO:0000259" key="2">
    <source>
        <dbReference type="PROSITE" id="PS51186"/>
    </source>
</evidence>
<dbReference type="InterPro" id="IPR051908">
    <property type="entry name" value="Ribosomal_N-acetyltransferase"/>
</dbReference>
<keyword evidence="3" id="KW-0012">Acyltransferase</keyword>
<dbReference type="InterPro" id="IPR000182">
    <property type="entry name" value="GNAT_dom"/>
</dbReference>
<dbReference type="Proteomes" id="UP000076447">
    <property type="component" value="Unassembled WGS sequence"/>
</dbReference>
<dbReference type="Pfam" id="PF13302">
    <property type="entry name" value="Acetyltransf_3"/>
    <property type="match status" value="1"/>
</dbReference>
<dbReference type="PANTHER" id="PTHR43441:SF10">
    <property type="entry name" value="ACETYLTRANSFERASE"/>
    <property type="match status" value="1"/>
</dbReference>
<feature type="domain" description="N-acetyltransferase" evidence="2">
    <location>
        <begin position="62"/>
        <end position="230"/>
    </location>
</feature>